<organism evidence="1 2">
    <name type="scientific">Vermiconidia calcicola</name>
    <dbReference type="NCBI Taxonomy" id="1690605"/>
    <lineage>
        <taxon>Eukaryota</taxon>
        <taxon>Fungi</taxon>
        <taxon>Dikarya</taxon>
        <taxon>Ascomycota</taxon>
        <taxon>Pezizomycotina</taxon>
        <taxon>Dothideomycetes</taxon>
        <taxon>Dothideomycetidae</taxon>
        <taxon>Mycosphaerellales</taxon>
        <taxon>Extremaceae</taxon>
        <taxon>Vermiconidia</taxon>
    </lineage>
</organism>
<gene>
    <name evidence="1" type="ORF">LTR37_015588</name>
</gene>
<name>A0ACC3MRF4_9PEZI</name>
<keyword evidence="2" id="KW-1185">Reference proteome</keyword>
<evidence type="ECO:0000313" key="1">
    <source>
        <dbReference type="EMBL" id="KAK3701209.1"/>
    </source>
</evidence>
<accession>A0ACC3MRF4</accession>
<comment type="caution">
    <text evidence="1">The sequence shown here is derived from an EMBL/GenBank/DDBJ whole genome shotgun (WGS) entry which is preliminary data.</text>
</comment>
<dbReference type="Proteomes" id="UP001281147">
    <property type="component" value="Unassembled WGS sequence"/>
</dbReference>
<reference evidence="1" key="1">
    <citation type="submission" date="2023-07" db="EMBL/GenBank/DDBJ databases">
        <title>Black Yeasts Isolated from many extreme environments.</title>
        <authorList>
            <person name="Coleine C."/>
            <person name="Stajich J.E."/>
            <person name="Selbmann L."/>
        </authorList>
    </citation>
    <scope>NUCLEOTIDE SEQUENCE</scope>
    <source>
        <strain evidence="1">CCFEE 5714</strain>
    </source>
</reference>
<dbReference type="EMBL" id="JAUTXU010000176">
    <property type="protein sequence ID" value="KAK3701209.1"/>
    <property type="molecule type" value="Genomic_DNA"/>
</dbReference>
<proteinExistence type="predicted"/>
<sequence>MNNKDSEIVALEDLSELKRPRIAFISGHIDIGQDAFLAQYQKPLELTISAGDHFNVSNAKDADTRALEYLQAQDVEPAGIKIYFHKSLEWTQQGPGRARKSEQGFRVKVVDGSHSDRDAVMTGESDYDILWVRSEEETKGLYGKKYRAGSVSGTQKNQEKRELLVRERKAGA</sequence>
<protein>
    <submittedName>
        <fullName evidence="1">Uncharacterized protein</fullName>
    </submittedName>
</protein>
<evidence type="ECO:0000313" key="2">
    <source>
        <dbReference type="Proteomes" id="UP001281147"/>
    </source>
</evidence>